<dbReference type="EMBL" id="SOZJ01000003">
    <property type="protein sequence ID" value="TGJ70111.1"/>
    <property type="molecule type" value="Genomic_DNA"/>
</dbReference>
<reference evidence="6 7" key="1">
    <citation type="submission" date="2019-03" db="EMBL/GenBank/DDBJ databases">
        <title>Nematode-trapping fungi genome.</title>
        <authorList>
            <person name="Vidal-Diez De Ulzurrun G."/>
        </authorList>
    </citation>
    <scope>NUCLEOTIDE SEQUENCE [LARGE SCALE GENOMIC DNA]</scope>
    <source>
        <strain evidence="6 7">TWF154</strain>
    </source>
</reference>
<dbReference type="GO" id="GO:0070403">
    <property type="term" value="F:NAD+ binding"/>
    <property type="evidence" value="ECO:0007669"/>
    <property type="project" value="InterPro"/>
</dbReference>
<dbReference type="InterPro" id="IPR003000">
    <property type="entry name" value="Sirtuin"/>
</dbReference>
<dbReference type="GO" id="GO:0000122">
    <property type="term" value="P:negative regulation of transcription by RNA polymerase II"/>
    <property type="evidence" value="ECO:0007669"/>
    <property type="project" value="TreeGrafter"/>
</dbReference>
<evidence type="ECO:0000313" key="6">
    <source>
        <dbReference type="EMBL" id="TGJ70111.1"/>
    </source>
</evidence>
<gene>
    <name evidence="6" type="primary">SIR2_2</name>
    <name evidence="6" type="ORF">EYR41_006097</name>
</gene>
<evidence type="ECO:0000256" key="1">
    <source>
        <dbReference type="ARBA" id="ARBA00006924"/>
    </source>
</evidence>
<dbReference type="PROSITE" id="PS50305">
    <property type="entry name" value="SIRTUIN"/>
    <property type="match status" value="1"/>
</dbReference>
<evidence type="ECO:0000259" key="5">
    <source>
        <dbReference type="PROSITE" id="PS50305"/>
    </source>
</evidence>
<dbReference type="InterPro" id="IPR026590">
    <property type="entry name" value="Ssirtuin_cat_dom"/>
</dbReference>
<accession>A0A8H2HS65</accession>
<dbReference type="Pfam" id="PF02146">
    <property type="entry name" value="SIR2"/>
    <property type="match status" value="1"/>
</dbReference>
<dbReference type="PANTHER" id="PTHR11085">
    <property type="entry name" value="NAD-DEPENDENT PROTEIN DEACYLASE SIRTUIN-5, MITOCHONDRIAL-RELATED"/>
    <property type="match status" value="1"/>
</dbReference>
<dbReference type="InterPro" id="IPR029035">
    <property type="entry name" value="DHS-like_NAD/FAD-binding_dom"/>
</dbReference>
<organism evidence="6 7">
    <name type="scientific">Orbilia oligospora</name>
    <name type="common">Nematode-trapping fungus</name>
    <name type="synonym">Arthrobotrys oligospora</name>
    <dbReference type="NCBI Taxonomy" id="2813651"/>
    <lineage>
        <taxon>Eukaryota</taxon>
        <taxon>Fungi</taxon>
        <taxon>Dikarya</taxon>
        <taxon>Ascomycota</taxon>
        <taxon>Pezizomycotina</taxon>
        <taxon>Orbiliomycetes</taxon>
        <taxon>Orbiliales</taxon>
        <taxon>Orbiliaceae</taxon>
        <taxon>Orbilia</taxon>
    </lineage>
</organism>
<feature type="domain" description="Deacetylase sirtuin-type" evidence="5">
    <location>
        <begin position="1"/>
        <end position="279"/>
    </location>
</feature>
<proteinExistence type="inferred from homology"/>
<keyword evidence="3" id="KW-0520">NAD</keyword>
<dbReference type="GO" id="GO:0005634">
    <property type="term" value="C:nucleus"/>
    <property type="evidence" value="ECO:0007669"/>
    <property type="project" value="TreeGrafter"/>
</dbReference>
<dbReference type="SUPFAM" id="SSF52467">
    <property type="entry name" value="DHS-like NAD/FAD-binding domain"/>
    <property type="match status" value="1"/>
</dbReference>
<evidence type="ECO:0000256" key="2">
    <source>
        <dbReference type="ARBA" id="ARBA00022679"/>
    </source>
</evidence>
<dbReference type="AlphaFoldDB" id="A0A8H2HS65"/>
<comment type="similarity">
    <text evidence="1">Belongs to the sirtuin family. Class I subfamily.</text>
</comment>
<sequence>MDNAIGVLTSAKSFIVLYGAGASASAGVATFRHSAEQPEEGQPSANTALLKDRSNWDWKQALGTSETQTSNWLKWVASQQAFLETKTPTKFHFWLNLEKYGKIREIFTMNVDDLERKAGLIPEYNYYPLHGSFFNLICLTCQIHQKELQEKDKEFLNQGQFPPCIACAMNRKDPRTRSRRTMGMRPGILLYHDNPSTYIHDRVKKVRDHYKGKRKVDVFLVVGTSIPNEVHHLKATLADLIGCAKKSVYADISPSPNLNLFDYTVQISSDELALHLQDSS</sequence>
<evidence type="ECO:0000313" key="7">
    <source>
        <dbReference type="Proteomes" id="UP000297595"/>
    </source>
</evidence>
<evidence type="ECO:0000256" key="4">
    <source>
        <dbReference type="PROSITE-ProRule" id="PRU00236"/>
    </source>
</evidence>
<dbReference type="Gene3D" id="3.40.50.1220">
    <property type="entry name" value="TPP-binding domain"/>
    <property type="match status" value="1"/>
</dbReference>
<dbReference type="Proteomes" id="UP000297595">
    <property type="component" value="Unassembled WGS sequence"/>
</dbReference>
<keyword evidence="2" id="KW-0808">Transferase</keyword>
<comment type="caution">
    <text evidence="4">Lacks conserved residue(s) required for the propagation of feature annotation.</text>
</comment>
<dbReference type="GO" id="GO:0006282">
    <property type="term" value="P:regulation of DNA repair"/>
    <property type="evidence" value="ECO:0007669"/>
    <property type="project" value="TreeGrafter"/>
</dbReference>
<dbReference type="Gene3D" id="3.30.1600.10">
    <property type="entry name" value="SIR2/SIRT2 'Small Domain"/>
    <property type="match status" value="1"/>
</dbReference>
<dbReference type="GO" id="GO:0017136">
    <property type="term" value="F:histone deacetylase activity, NAD-dependent"/>
    <property type="evidence" value="ECO:0007669"/>
    <property type="project" value="TreeGrafter"/>
</dbReference>
<comment type="caution">
    <text evidence="6">The sequence shown here is derived from an EMBL/GenBank/DDBJ whole genome shotgun (WGS) entry which is preliminary data.</text>
</comment>
<dbReference type="GO" id="GO:0031934">
    <property type="term" value="C:mating-type region heterochromatin"/>
    <property type="evidence" value="ECO:0007669"/>
    <property type="project" value="TreeGrafter"/>
</dbReference>
<dbReference type="InterPro" id="IPR050134">
    <property type="entry name" value="NAD-dep_sirtuin_deacylases"/>
</dbReference>
<evidence type="ECO:0000256" key="3">
    <source>
        <dbReference type="ARBA" id="ARBA00023027"/>
    </source>
</evidence>
<dbReference type="PANTHER" id="PTHR11085:SF15">
    <property type="entry name" value="NAD-DEPENDENT HISTONE DEACETYLASE HST4"/>
    <property type="match status" value="1"/>
</dbReference>
<name>A0A8H2HS65_ORBOL</name>
<protein>
    <submittedName>
        <fullName evidence="6">NAD-dependent histone deacetylase sir2</fullName>
    </submittedName>
</protein>
<dbReference type="InterPro" id="IPR026591">
    <property type="entry name" value="Sirtuin_cat_small_dom_sf"/>
</dbReference>
<dbReference type="GO" id="GO:0031508">
    <property type="term" value="P:pericentric heterochromatin formation"/>
    <property type="evidence" value="ECO:0007669"/>
    <property type="project" value="TreeGrafter"/>
</dbReference>
<dbReference type="GO" id="GO:1990414">
    <property type="term" value="P:replication-born double-strand break repair via sister chromatid exchange"/>
    <property type="evidence" value="ECO:0007669"/>
    <property type="project" value="TreeGrafter"/>
</dbReference>